<evidence type="ECO:0000259" key="2">
    <source>
        <dbReference type="Pfam" id="PF26013"/>
    </source>
</evidence>
<feature type="compositionally biased region" description="Polar residues" evidence="1">
    <location>
        <begin position="882"/>
        <end position="920"/>
    </location>
</feature>
<feature type="region of interest" description="Disordered" evidence="1">
    <location>
        <begin position="1145"/>
        <end position="1243"/>
    </location>
</feature>
<feature type="compositionally biased region" description="Acidic residues" evidence="1">
    <location>
        <begin position="1225"/>
        <end position="1234"/>
    </location>
</feature>
<dbReference type="PANTHER" id="PTHR39601:SF2">
    <property type="entry name" value="CHORIOGENIN HMINOR"/>
    <property type="match status" value="1"/>
</dbReference>
<reference evidence="3 4" key="1">
    <citation type="submission" date="2024-02" db="EMBL/GenBank/DDBJ databases">
        <title>De novo assembly and annotation of 12 fungi associated with fruit tree decline syndrome in Ontario, Canada.</title>
        <authorList>
            <person name="Sulman M."/>
            <person name="Ellouze W."/>
            <person name="Ilyukhin E."/>
        </authorList>
    </citation>
    <scope>NUCLEOTIDE SEQUENCE [LARGE SCALE GENOMIC DNA]</scope>
    <source>
        <strain evidence="3 4">M11/M66-122</strain>
    </source>
</reference>
<evidence type="ECO:0000313" key="4">
    <source>
        <dbReference type="Proteomes" id="UP001320420"/>
    </source>
</evidence>
<dbReference type="InterPro" id="IPR058317">
    <property type="entry name" value="DUF8004"/>
</dbReference>
<accession>A0AAN9UQE7</accession>
<feature type="compositionally biased region" description="Low complexity" evidence="1">
    <location>
        <begin position="27"/>
        <end position="37"/>
    </location>
</feature>
<feature type="compositionally biased region" description="Basic and acidic residues" evidence="1">
    <location>
        <begin position="672"/>
        <end position="681"/>
    </location>
</feature>
<feature type="compositionally biased region" description="Basic and acidic residues" evidence="1">
    <location>
        <begin position="179"/>
        <end position="193"/>
    </location>
</feature>
<gene>
    <name evidence="3" type="ORF">SLS62_005040</name>
</gene>
<evidence type="ECO:0000256" key="1">
    <source>
        <dbReference type="SAM" id="MobiDB-lite"/>
    </source>
</evidence>
<dbReference type="Pfam" id="PF26013">
    <property type="entry name" value="DUF8004"/>
    <property type="match status" value="1"/>
</dbReference>
<dbReference type="EMBL" id="JAKJXP020000032">
    <property type="protein sequence ID" value="KAK7753090.1"/>
    <property type="molecule type" value="Genomic_DNA"/>
</dbReference>
<evidence type="ECO:0000313" key="3">
    <source>
        <dbReference type="EMBL" id="KAK7753090.1"/>
    </source>
</evidence>
<comment type="caution">
    <text evidence="3">The sequence shown here is derived from an EMBL/GenBank/DDBJ whole genome shotgun (WGS) entry which is preliminary data.</text>
</comment>
<protein>
    <recommendedName>
        <fullName evidence="2">DUF8004 domain-containing protein</fullName>
    </recommendedName>
</protein>
<sequence length="1243" mass="135313">MSGRSAHVRKKINDPRTADKPTGLGRGRANSSGSGRASSREEYGAPSPETGYGTTNARLLRFPEPIRESDFSHYRPDTIRFSNPSNGSQSGGSESGKGDVHIPRYQGPMPDFAYARVRKPVLKTEDVSGIERSGFRSAVDKKSEEVRRGITKAFSFGSKKKKKDSEPDARSPSSVGARQFDDYNMSHDVERPPPPHALITHLSPTIMDMEHYYMTSPPPSTKLPAIPQPSGPPIQRWIGAGRPVQRWNKLRKDPELWDPNGDVLVYFGHKGQTPRPNPSFRLSSHIIEATESRFLITLLREGSTDDEDIHMQMPPSPIDASPIGPRRGSNHHLGPGYGQVGQPTPPISDDASLAEADGQISYEMYFPTPPNMTGVDAHRHAVTTRNVFALLYHASLVGFSLYQALSDLLGRLEAYMPQDADNVGTILNYLSARAMDDPRNNPETAVSILAWSETPDVRWEEGWRESFVHCAGMYPRLESCADYKCLTPITRALLERAFLETQLRVQAAKGRLAEFAYSDMWPSSGPVASSPSRAAADRLQKFFVAHYAAIYGSWPPPPQQPQHQAAGAEGEELWLTRIMVQKLASDFGALYDYLVNRSIVWDESEFRSSRKWMLVSETGDKSFNADTPDLPLTDLLIEFDNRQRFPHIPHPYPLVPESIPPPSNPSRSAAGGRDKGKRVDKTAAANGNGAAGNADRTLERRVQLAYTEATNIYMLGSELAHSELIDAFVKFEKTDHQRQVGGAGGPSHLDPFAARRGRWVLVYGILQTLASISVDAPFIRYRGPDVAYHLSPRLRSTTNLNAKIPPWKGASAPAPPDASHELSHCWTAPATWRRAGETSDEEEGDRAAATAISRGISHLEDDSDGGGGGGEAVLRMMRSQVQRFPSPPQSQFHTSSSAHFRMQQQQQMVTGMNRSGSQQASSPPPLPPWNNPNSAQSPTHGGRVPGLWPARNFKQQQQPVSSAISISARSDDTASVTGFSSHRASRITTAGSVSGDTKPRSVRSYATFGNGRSGAVPAPLSPSLYPPHSPLYPLSIPFSAHTTTTAGTSRSSVAADDSSTVVDEAEWPVRTHSVVRDIDFSVASSPSSPPPNKPLPLPLPLQQLAMRSSNSTATAGAAASSSLTSMIAVTNHRGVVANVDVATDHDHDHIGNDDSNNAEDGEGDANNSSSSSPPPPVPSPRNRRDITPVVDRNLAGPHLHRRESSGALGHVINRGFEGFNVSSDNGDDSDDERANDDRQDSDR</sequence>
<feature type="compositionally biased region" description="Basic residues" evidence="1">
    <location>
        <begin position="1"/>
        <end position="10"/>
    </location>
</feature>
<feature type="region of interest" description="Disordered" evidence="1">
    <location>
        <begin position="649"/>
        <end position="694"/>
    </location>
</feature>
<feature type="region of interest" description="Disordered" evidence="1">
    <location>
        <begin position="1"/>
        <end position="107"/>
    </location>
</feature>
<proteinExistence type="predicted"/>
<organism evidence="3 4">
    <name type="scientific">Diatrype stigma</name>
    <dbReference type="NCBI Taxonomy" id="117547"/>
    <lineage>
        <taxon>Eukaryota</taxon>
        <taxon>Fungi</taxon>
        <taxon>Dikarya</taxon>
        <taxon>Ascomycota</taxon>
        <taxon>Pezizomycotina</taxon>
        <taxon>Sordariomycetes</taxon>
        <taxon>Xylariomycetidae</taxon>
        <taxon>Xylariales</taxon>
        <taxon>Diatrypaceae</taxon>
        <taxon>Diatrype</taxon>
    </lineage>
</organism>
<feature type="compositionally biased region" description="Basic and acidic residues" evidence="1">
    <location>
        <begin position="64"/>
        <end position="78"/>
    </location>
</feature>
<feature type="compositionally biased region" description="Pro residues" evidence="1">
    <location>
        <begin position="649"/>
        <end position="664"/>
    </location>
</feature>
<feature type="domain" description="DUF8004" evidence="2">
    <location>
        <begin position="425"/>
        <end position="516"/>
    </location>
</feature>
<feature type="region of interest" description="Disordered" evidence="1">
    <location>
        <begin position="156"/>
        <end position="194"/>
    </location>
</feature>
<dbReference type="PANTHER" id="PTHR39601">
    <property type="entry name" value="CHORIOGENIN HMINOR"/>
    <property type="match status" value="1"/>
</dbReference>
<feature type="region of interest" description="Disordered" evidence="1">
    <location>
        <begin position="882"/>
        <end position="981"/>
    </location>
</feature>
<name>A0AAN9UQE7_9PEZI</name>
<dbReference type="AlphaFoldDB" id="A0AAN9UQE7"/>
<dbReference type="Proteomes" id="UP001320420">
    <property type="component" value="Unassembled WGS sequence"/>
</dbReference>
<keyword evidence="4" id="KW-1185">Reference proteome</keyword>
<feature type="compositionally biased region" description="Low complexity" evidence="1">
    <location>
        <begin position="683"/>
        <end position="694"/>
    </location>
</feature>
<feature type="region of interest" description="Disordered" evidence="1">
    <location>
        <begin position="321"/>
        <end position="348"/>
    </location>
</feature>